<evidence type="ECO:0008006" key="9">
    <source>
        <dbReference type="Google" id="ProtNLM"/>
    </source>
</evidence>
<dbReference type="Proteomes" id="UP001489004">
    <property type="component" value="Unassembled WGS sequence"/>
</dbReference>
<keyword evidence="3" id="KW-0227">DNA damage</keyword>
<dbReference type="GO" id="GO:0016787">
    <property type="term" value="F:hydrolase activity"/>
    <property type="evidence" value="ECO:0007669"/>
    <property type="project" value="UniProtKB-KW"/>
</dbReference>
<gene>
    <name evidence="7" type="ORF">WJX72_006536</name>
</gene>
<dbReference type="PANTHER" id="PTHR31290:SF5">
    <property type="entry name" value="UV-DAMAGE ENDONUCLEASE"/>
    <property type="match status" value="1"/>
</dbReference>
<dbReference type="Gene3D" id="3.20.20.150">
    <property type="entry name" value="Divalent-metal-dependent TIM barrel enzymes"/>
    <property type="match status" value="1"/>
</dbReference>
<organism evidence="7 8">
    <name type="scientific">[Myrmecia] bisecta</name>
    <dbReference type="NCBI Taxonomy" id="41462"/>
    <lineage>
        <taxon>Eukaryota</taxon>
        <taxon>Viridiplantae</taxon>
        <taxon>Chlorophyta</taxon>
        <taxon>core chlorophytes</taxon>
        <taxon>Trebouxiophyceae</taxon>
        <taxon>Trebouxiales</taxon>
        <taxon>Trebouxiaceae</taxon>
        <taxon>Myrmecia</taxon>
    </lineage>
</organism>
<name>A0AAW1PPM8_9CHLO</name>
<evidence type="ECO:0000256" key="4">
    <source>
        <dbReference type="ARBA" id="ARBA00022769"/>
    </source>
</evidence>
<evidence type="ECO:0000313" key="7">
    <source>
        <dbReference type="EMBL" id="KAK9811584.1"/>
    </source>
</evidence>
<reference evidence="7 8" key="1">
    <citation type="journal article" date="2024" name="Nat. Commun.">
        <title>Phylogenomics reveals the evolutionary origins of lichenization in chlorophyte algae.</title>
        <authorList>
            <person name="Puginier C."/>
            <person name="Libourel C."/>
            <person name="Otte J."/>
            <person name="Skaloud P."/>
            <person name="Haon M."/>
            <person name="Grisel S."/>
            <person name="Petersen M."/>
            <person name="Berrin J.G."/>
            <person name="Delaux P.M."/>
            <person name="Dal Grande F."/>
            <person name="Keller J."/>
        </authorList>
    </citation>
    <scope>NUCLEOTIDE SEQUENCE [LARGE SCALE GENOMIC DNA]</scope>
    <source>
        <strain evidence="7 8">SAG 2043</strain>
    </source>
</reference>
<keyword evidence="2" id="KW-0255">Endonuclease</keyword>
<evidence type="ECO:0000256" key="3">
    <source>
        <dbReference type="ARBA" id="ARBA00022763"/>
    </source>
</evidence>
<sequence length="313" mass="35235">MQQLQQLALPPLPVPNLGYACLNQTLRLRKPTIFSGRECRKRTFERRGLVHVSQLALANCIDLLKIVQWNHEHGIRLFRVSSNMFPWASAYHLDDLPDFAAACDALAAVGQLARSYGQRLTSHPSHFVQLAAQDESLVQSSLRDLEVQSQIFDLMGFAPSHWNKINIHVGGAYGDKPGTLLRFARSVDRLSADCRARLTVENDDRDTMFSTSDLLPLHDWTGVPLVFDFHHHKFCAGLLSEAEALEASLATWPQGIRPIVHWSESQEGRKPHAHSDLIMGPMCLHGREAEVDVMVEAKHKELAVIEFQRIMAL</sequence>
<evidence type="ECO:0000256" key="5">
    <source>
        <dbReference type="ARBA" id="ARBA00022801"/>
    </source>
</evidence>
<dbReference type="PANTHER" id="PTHR31290">
    <property type="entry name" value="UV-DAMAGE ENDONUCLEASE"/>
    <property type="match status" value="1"/>
</dbReference>
<dbReference type="InterPro" id="IPR036237">
    <property type="entry name" value="Xyl_isomerase-like_sf"/>
</dbReference>
<dbReference type="GO" id="GO:0009411">
    <property type="term" value="P:response to UV"/>
    <property type="evidence" value="ECO:0007669"/>
    <property type="project" value="InterPro"/>
</dbReference>
<dbReference type="Pfam" id="PF03851">
    <property type="entry name" value="UvdE"/>
    <property type="match status" value="1"/>
</dbReference>
<dbReference type="AlphaFoldDB" id="A0AAW1PPM8"/>
<evidence type="ECO:0000256" key="1">
    <source>
        <dbReference type="ARBA" id="ARBA00022722"/>
    </source>
</evidence>
<comment type="caution">
    <text evidence="7">The sequence shown here is derived from an EMBL/GenBank/DDBJ whole genome shotgun (WGS) entry which is preliminary data.</text>
</comment>
<proteinExistence type="predicted"/>
<keyword evidence="1" id="KW-0540">Nuclease</keyword>
<keyword evidence="8" id="KW-1185">Reference proteome</keyword>
<keyword evidence="5" id="KW-0378">Hydrolase</keyword>
<dbReference type="SUPFAM" id="SSF51658">
    <property type="entry name" value="Xylose isomerase-like"/>
    <property type="match status" value="1"/>
</dbReference>
<dbReference type="InterPro" id="IPR004601">
    <property type="entry name" value="UvdE"/>
</dbReference>
<evidence type="ECO:0000313" key="8">
    <source>
        <dbReference type="Proteomes" id="UP001489004"/>
    </source>
</evidence>
<keyword evidence="6" id="KW-0234">DNA repair</keyword>
<dbReference type="EMBL" id="JALJOR010000009">
    <property type="protein sequence ID" value="KAK9811584.1"/>
    <property type="molecule type" value="Genomic_DNA"/>
</dbReference>
<protein>
    <recommendedName>
        <fullName evidence="9">UV-endonuclease UvdE</fullName>
    </recommendedName>
</protein>
<evidence type="ECO:0000256" key="2">
    <source>
        <dbReference type="ARBA" id="ARBA00022759"/>
    </source>
</evidence>
<dbReference type="NCBIfam" id="TIGR00629">
    <property type="entry name" value="uvde"/>
    <property type="match status" value="1"/>
</dbReference>
<dbReference type="GO" id="GO:0006289">
    <property type="term" value="P:nucleotide-excision repair"/>
    <property type="evidence" value="ECO:0007669"/>
    <property type="project" value="InterPro"/>
</dbReference>
<keyword evidence="4" id="KW-0228">DNA excision</keyword>
<accession>A0AAW1PPM8</accession>
<dbReference type="GO" id="GO:0004519">
    <property type="term" value="F:endonuclease activity"/>
    <property type="evidence" value="ECO:0007669"/>
    <property type="project" value="UniProtKB-KW"/>
</dbReference>
<evidence type="ECO:0000256" key="6">
    <source>
        <dbReference type="ARBA" id="ARBA00023204"/>
    </source>
</evidence>